<keyword evidence="5 7" id="KW-0472">Membrane</keyword>
<dbReference type="VEuPathDB" id="VectorBase:AMEC002841"/>
<feature type="signal peptide" evidence="8">
    <location>
        <begin position="1"/>
        <end position="24"/>
    </location>
</feature>
<name>A0A182TID2_9DIPT</name>
<sequence length="547" mass="58291">MALDFTRRQWLTLMIMGLADFCNAICVSLQAPFFPNEAESKGATATEYGLVFGIFELVVFIISPLYGQYINRIGPKVLFNSGIFTTGTSAILFGLLDRVPGHVPFITLAFVIRIVEALGNAAFLTASFAIIAKEFPNNVATTFASLETCFGLGLIVGPMVGGALYAVGGYYLPFVVLGSALFVTAILTLCILPKHPNEQQPNREKSASLLAVLKIPGVVVCALAISATSASIGFLSATMEPHLRQFDLSPILLGVVFVINGGVYALTAPIWGWGVDKFLNPKVVSTVGCFLVVGGFCMVGPASFIPLETYGVQCLCAIPKTHEIKRILLASSCRNLTYVIIGLVLHGLGIAAVLVSSFTDALNISIKKGLPDSIETYGMISGLWTSTFAFGAFVGPSVSGLLFDAIGFRASTVFIIGLQLVVGIITILFLCFERSPAPYKEISSVESLIKPATSTQDADSHNESGASRTSSLDITSRGNKSGFSGSQSSLIGSWRPSVNNLLISNSYQSKQGHWARSVTELETNSGTQYGTHYGSFDARPGYHDTMA</sequence>
<feature type="transmembrane region" description="Helical" evidence="7">
    <location>
        <begin position="406"/>
        <end position="432"/>
    </location>
</feature>
<comment type="subcellular location">
    <subcellularLocation>
        <location evidence="1">Membrane</location>
        <topology evidence="1">Multi-pass membrane protein</topology>
    </subcellularLocation>
</comment>
<proteinExistence type="predicted"/>
<dbReference type="Proteomes" id="UP000075902">
    <property type="component" value="Unassembled WGS sequence"/>
</dbReference>
<accession>A0A182TID2</accession>
<dbReference type="InterPro" id="IPR050930">
    <property type="entry name" value="MFS_Vesicular_Transporter"/>
</dbReference>
<feature type="transmembrane region" description="Helical" evidence="7">
    <location>
        <begin position="78"/>
        <end position="96"/>
    </location>
</feature>
<dbReference type="Gene3D" id="1.20.1250.20">
    <property type="entry name" value="MFS general substrate transporter like domains"/>
    <property type="match status" value="2"/>
</dbReference>
<feature type="transmembrane region" description="Helical" evidence="7">
    <location>
        <begin position="143"/>
        <end position="165"/>
    </location>
</feature>
<keyword evidence="2" id="KW-0813">Transport</keyword>
<evidence type="ECO:0000256" key="4">
    <source>
        <dbReference type="ARBA" id="ARBA00022989"/>
    </source>
</evidence>
<feature type="transmembrane region" description="Helical" evidence="7">
    <location>
        <begin position="108"/>
        <end position="131"/>
    </location>
</feature>
<evidence type="ECO:0000256" key="3">
    <source>
        <dbReference type="ARBA" id="ARBA00022692"/>
    </source>
</evidence>
<evidence type="ECO:0000313" key="11">
    <source>
        <dbReference type="Proteomes" id="UP000075902"/>
    </source>
</evidence>
<feature type="transmembrane region" description="Helical" evidence="7">
    <location>
        <begin position="283"/>
        <end position="305"/>
    </location>
</feature>
<evidence type="ECO:0000256" key="1">
    <source>
        <dbReference type="ARBA" id="ARBA00004141"/>
    </source>
</evidence>
<dbReference type="InterPro" id="IPR011701">
    <property type="entry name" value="MFS"/>
</dbReference>
<evidence type="ECO:0000259" key="9">
    <source>
        <dbReference type="PROSITE" id="PS50850"/>
    </source>
</evidence>
<evidence type="ECO:0000313" key="10">
    <source>
        <dbReference type="EnsemblMetazoa" id="AMEC002841-PA"/>
    </source>
</evidence>
<dbReference type="SUPFAM" id="SSF103473">
    <property type="entry name" value="MFS general substrate transporter"/>
    <property type="match status" value="1"/>
</dbReference>
<dbReference type="Pfam" id="PF07690">
    <property type="entry name" value="MFS_1"/>
    <property type="match status" value="1"/>
</dbReference>
<dbReference type="AlphaFoldDB" id="A0A182TID2"/>
<dbReference type="PROSITE" id="PS50850">
    <property type="entry name" value="MFS"/>
    <property type="match status" value="1"/>
</dbReference>
<keyword evidence="3 7" id="KW-0812">Transmembrane</keyword>
<keyword evidence="8" id="KW-0732">Signal</keyword>
<keyword evidence="4 7" id="KW-1133">Transmembrane helix</keyword>
<evidence type="ECO:0000256" key="5">
    <source>
        <dbReference type="ARBA" id="ARBA00023136"/>
    </source>
</evidence>
<dbReference type="STRING" id="34690.A0A182TID2"/>
<dbReference type="EnsemblMetazoa" id="AMEC002841-RA">
    <property type="protein sequence ID" value="AMEC002841-PA"/>
    <property type="gene ID" value="AMEC002841"/>
</dbReference>
<evidence type="ECO:0000256" key="2">
    <source>
        <dbReference type="ARBA" id="ARBA00022448"/>
    </source>
</evidence>
<dbReference type="InterPro" id="IPR020846">
    <property type="entry name" value="MFS_dom"/>
</dbReference>
<keyword evidence="11" id="KW-1185">Reference proteome</keyword>
<dbReference type="GO" id="GO:0022857">
    <property type="term" value="F:transmembrane transporter activity"/>
    <property type="evidence" value="ECO:0007669"/>
    <property type="project" value="InterPro"/>
</dbReference>
<dbReference type="InterPro" id="IPR036259">
    <property type="entry name" value="MFS_trans_sf"/>
</dbReference>
<evidence type="ECO:0000256" key="8">
    <source>
        <dbReference type="SAM" id="SignalP"/>
    </source>
</evidence>
<evidence type="ECO:0000256" key="6">
    <source>
        <dbReference type="SAM" id="MobiDB-lite"/>
    </source>
</evidence>
<reference evidence="10" key="2">
    <citation type="submission" date="2020-05" db="UniProtKB">
        <authorList>
            <consortium name="EnsemblMetazoa"/>
        </authorList>
    </citation>
    <scope>IDENTIFICATION</scope>
    <source>
        <strain evidence="10">CM1001059</strain>
    </source>
</reference>
<evidence type="ECO:0000256" key="7">
    <source>
        <dbReference type="SAM" id="Phobius"/>
    </source>
</evidence>
<dbReference type="PANTHER" id="PTHR23506">
    <property type="entry name" value="GH10249P"/>
    <property type="match status" value="1"/>
</dbReference>
<feature type="transmembrane region" description="Helical" evidence="7">
    <location>
        <begin position="171"/>
        <end position="192"/>
    </location>
</feature>
<feature type="transmembrane region" description="Helical" evidence="7">
    <location>
        <begin position="376"/>
        <end position="394"/>
    </location>
</feature>
<reference evidence="11" key="1">
    <citation type="submission" date="2014-01" db="EMBL/GenBank/DDBJ databases">
        <title>The Genome Sequence of Anopheles melas CM1001059_A (V2).</title>
        <authorList>
            <consortium name="The Broad Institute Genomics Platform"/>
            <person name="Neafsey D.E."/>
            <person name="Besansky N."/>
            <person name="Howell P."/>
            <person name="Walton C."/>
            <person name="Young S.K."/>
            <person name="Zeng Q."/>
            <person name="Gargeya S."/>
            <person name="Fitzgerald M."/>
            <person name="Haas B."/>
            <person name="Abouelleil A."/>
            <person name="Allen A.W."/>
            <person name="Alvarado L."/>
            <person name="Arachchi H.M."/>
            <person name="Berlin A.M."/>
            <person name="Chapman S.B."/>
            <person name="Gainer-Dewar J."/>
            <person name="Goldberg J."/>
            <person name="Griggs A."/>
            <person name="Gujja S."/>
            <person name="Hansen M."/>
            <person name="Howarth C."/>
            <person name="Imamovic A."/>
            <person name="Ireland A."/>
            <person name="Larimer J."/>
            <person name="McCowan C."/>
            <person name="Murphy C."/>
            <person name="Pearson M."/>
            <person name="Poon T.W."/>
            <person name="Priest M."/>
            <person name="Roberts A."/>
            <person name="Saif S."/>
            <person name="Shea T."/>
            <person name="Sisk P."/>
            <person name="Sykes S."/>
            <person name="Wortman J."/>
            <person name="Nusbaum C."/>
            <person name="Birren B."/>
        </authorList>
    </citation>
    <scope>NUCLEOTIDE SEQUENCE [LARGE SCALE GENOMIC DNA]</scope>
    <source>
        <strain evidence="11">CM1001059</strain>
    </source>
</reference>
<dbReference type="GO" id="GO:0016020">
    <property type="term" value="C:membrane"/>
    <property type="evidence" value="ECO:0007669"/>
    <property type="project" value="UniProtKB-SubCell"/>
</dbReference>
<feature type="region of interest" description="Disordered" evidence="6">
    <location>
        <begin position="453"/>
        <end position="489"/>
    </location>
</feature>
<feature type="transmembrane region" description="Helical" evidence="7">
    <location>
        <begin position="251"/>
        <end position="271"/>
    </location>
</feature>
<feature type="chain" id="PRO_5008136889" description="Major facilitator superfamily (MFS) profile domain-containing protein" evidence="8">
    <location>
        <begin position="25"/>
        <end position="547"/>
    </location>
</feature>
<feature type="transmembrane region" description="Helical" evidence="7">
    <location>
        <begin position="213"/>
        <end position="239"/>
    </location>
</feature>
<protein>
    <recommendedName>
        <fullName evidence="9">Major facilitator superfamily (MFS) profile domain-containing protein</fullName>
    </recommendedName>
</protein>
<dbReference type="PANTHER" id="PTHR23506:SF26">
    <property type="entry name" value="MFS-TYPE TRANSPORTER SLC18B1"/>
    <property type="match status" value="1"/>
</dbReference>
<feature type="transmembrane region" description="Helical" evidence="7">
    <location>
        <begin position="48"/>
        <end position="66"/>
    </location>
</feature>
<organism evidence="10 11">
    <name type="scientific">Anopheles melas</name>
    <dbReference type="NCBI Taxonomy" id="34690"/>
    <lineage>
        <taxon>Eukaryota</taxon>
        <taxon>Metazoa</taxon>
        <taxon>Ecdysozoa</taxon>
        <taxon>Arthropoda</taxon>
        <taxon>Hexapoda</taxon>
        <taxon>Insecta</taxon>
        <taxon>Pterygota</taxon>
        <taxon>Neoptera</taxon>
        <taxon>Endopterygota</taxon>
        <taxon>Diptera</taxon>
        <taxon>Nematocera</taxon>
        <taxon>Culicoidea</taxon>
        <taxon>Culicidae</taxon>
        <taxon>Anophelinae</taxon>
        <taxon>Anopheles</taxon>
    </lineage>
</organism>
<feature type="transmembrane region" description="Helical" evidence="7">
    <location>
        <begin position="336"/>
        <end position="355"/>
    </location>
</feature>
<feature type="domain" description="Major facilitator superfamily (MFS) profile" evidence="9">
    <location>
        <begin position="12"/>
        <end position="435"/>
    </location>
</feature>